<dbReference type="Proteomes" id="UP001305928">
    <property type="component" value="Chromosome"/>
</dbReference>
<protein>
    <submittedName>
        <fullName evidence="2">Nuclear transport factor 2 family protein</fullName>
    </submittedName>
</protein>
<dbReference type="Pfam" id="PF13474">
    <property type="entry name" value="SnoaL_3"/>
    <property type="match status" value="1"/>
</dbReference>
<evidence type="ECO:0000313" key="2">
    <source>
        <dbReference type="EMBL" id="WPC05983.1"/>
    </source>
</evidence>
<dbReference type="InterPro" id="IPR037401">
    <property type="entry name" value="SnoaL-like"/>
</dbReference>
<dbReference type="InterPro" id="IPR032710">
    <property type="entry name" value="NTF2-like_dom_sf"/>
</dbReference>
<evidence type="ECO:0000313" key="3">
    <source>
        <dbReference type="Proteomes" id="UP001305928"/>
    </source>
</evidence>
<dbReference type="PANTHER" id="PTHR35174">
    <property type="entry name" value="BLL7171 PROTEIN-RELATED"/>
    <property type="match status" value="1"/>
</dbReference>
<feature type="domain" description="SnoaL-like" evidence="1">
    <location>
        <begin position="14"/>
        <end position="135"/>
    </location>
</feature>
<dbReference type="SUPFAM" id="SSF54427">
    <property type="entry name" value="NTF2-like"/>
    <property type="match status" value="1"/>
</dbReference>
<organism evidence="2 3">
    <name type="scientific">Pseudomonas benzenivorans</name>
    <dbReference type="NCBI Taxonomy" id="556533"/>
    <lineage>
        <taxon>Bacteria</taxon>
        <taxon>Pseudomonadati</taxon>
        <taxon>Pseudomonadota</taxon>
        <taxon>Gammaproteobacteria</taxon>
        <taxon>Pseudomonadales</taxon>
        <taxon>Pseudomonadaceae</taxon>
        <taxon>Pseudomonas</taxon>
    </lineage>
</organism>
<gene>
    <name evidence="2" type="ORF">SBP02_04315</name>
</gene>
<keyword evidence="3" id="KW-1185">Reference proteome</keyword>
<sequence length="148" mass="16580">MSTANRLQDPRSQVQSLLDSWVQAVQAKDVARIVGHYATDVVAYDAILQLQFKGREAYGAHWQACMEMCAGPGFFEVHEPTLLVGDDLALGFYLCHCGGSDDKGQEQASWMRVSQGYQKRDGRWLIVHEHFSAPFDMQSGKALFDLKP</sequence>
<dbReference type="EMBL" id="CP137892">
    <property type="protein sequence ID" value="WPC05983.1"/>
    <property type="molecule type" value="Genomic_DNA"/>
</dbReference>
<dbReference type="PANTHER" id="PTHR35174:SF3">
    <property type="entry name" value="BLL7171 PROTEIN"/>
    <property type="match status" value="1"/>
</dbReference>
<dbReference type="Gene3D" id="3.10.450.50">
    <property type="match status" value="1"/>
</dbReference>
<accession>A0ABZ0PXQ5</accession>
<name>A0ABZ0PXQ5_9PSED</name>
<reference evidence="2 3" key="1">
    <citation type="submission" date="2023-11" db="EMBL/GenBank/DDBJ databases">
        <title>Complete genome of Pseudomonas benzenivorans BA3361.</title>
        <authorList>
            <person name="Shin S.Y."/>
            <person name="Song J."/>
            <person name="Kang H."/>
        </authorList>
    </citation>
    <scope>NUCLEOTIDE SEQUENCE [LARGE SCALE GENOMIC DNA]</scope>
    <source>
        <strain evidence="2 3">HNIBRBA3361</strain>
    </source>
</reference>
<dbReference type="RefSeq" id="WP_318645168.1">
    <property type="nucleotide sequence ID" value="NZ_CP137892.1"/>
</dbReference>
<proteinExistence type="predicted"/>
<evidence type="ECO:0000259" key="1">
    <source>
        <dbReference type="Pfam" id="PF13474"/>
    </source>
</evidence>